<dbReference type="Pfam" id="PF00777">
    <property type="entry name" value="Glyco_transf_29"/>
    <property type="match status" value="2"/>
</dbReference>
<reference evidence="11" key="2">
    <citation type="submission" date="2025-09" db="UniProtKB">
        <authorList>
            <consortium name="Ensembl"/>
        </authorList>
    </citation>
    <scope>IDENTIFICATION</scope>
</reference>
<dbReference type="Proteomes" id="UP000694523">
    <property type="component" value="Unplaced"/>
</dbReference>
<dbReference type="InterPro" id="IPR051757">
    <property type="entry name" value="Beta-gal_alpha2-3_sialyltrans"/>
</dbReference>
<evidence type="ECO:0000256" key="10">
    <source>
        <dbReference type="ARBA" id="ARBA00023180"/>
    </source>
</evidence>
<keyword evidence="4" id="KW-0808">Transferase</keyword>
<keyword evidence="3" id="KW-0328">Glycosyltransferase</keyword>
<organism evidence="11 12">
    <name type="scientific">Neogobius melanostomus</name>
    <name type="common">round goby</name>
    <dbReference type="NCBI Taxonomy" id="47308"/>
    <lineage>
        <taxon>Eukaryota</taxon>
        <taxon>Metazoa</taxon>
        <taxon>Chordata</taxon>
        <taxon>Craniata</taxon>
        <taxon>Vertebrata</taxon>
        <taxon>Euteleostomi</taxon>
        <taxon>Actinopterygii</taxon>
        <taxon>Neopterygii</taxon>
        <taxon>Teleostei</taxon>
        <taxon>Neoteleostei</taxon>
        <taxon>Acanthomorphata</taxon>
        <taxon>Gobiaria</taxon>
        <taxon>Gobiiformes</taxon>
        <taxon>Gobioidei</taxon>
        <taxon>Gobiidae</taxon>
        <taxon>Benthophilinae</taxon>
        <taxon>Neogobiini</taxon>
        <taxon>Neogobius</taxon>
    </lineage>
</organism>
<proteinExistence type="inferred from homology"/>
<dbReference type="AlphaFoldDB" id="A0A8C6WKI8"/>
<keyword evidence="8" id="KW-0333">Golgi apparatus</keyword>
<keyword evidence="9" id="KW-0472">Membrane</keyword>
<keyword evidence="12" id="KW-1185">Reference proteome</keyword>
<dbReference type="Gene3D" id="3.90.1480.20">
    <property type="entry name" value="Glycosyl transferase family 29"/>
    <property type="match status" value="1"/>
</dbReference>
<dbReference type="GO" id="GO:0000139">
    <property type="term" value="C:Golgi membrane"/>
    <property type="evidence" value="ECO:0007669"/>
    <property type="project" value="UniProtKB-SubCell"/>
</dbReference>
<evidence type="ECO:0000256" key="4">
    <source>
        <dbReference type="ARBA" id="ARBA00022679"/>
    </source>
</evidence>
<evidence type="ECO:0000256" key="1">
    <source>
        <dbReference type="ARBA" id="ARBA00004323"/>
    </source>
</evidence>
<dbReference type="PANTHER" id="PTHR46032:SF5">
    <property type="entry name" value="ST3 BETA-GALACTOSIDE ALPHA-2,3-SIALYLTRANSFERASE 8"/>
    <property type="match status" value="1"/>
</dbReference>
<evidence type="ECO:0000256" key="6">
    <source>
        <dbReference type="ARBA" id="ARBA00022968"/>
    </source>
</evidence>
<keyword evidence="10" id="KW-0325">Glycoprotein</keyword>
<reference evidence="11" key="1">
    <citation type="submission" date="2025-08" db="UniProtKB">
        <authorList>
            <consortium name="Ensembl"/>
        </authorList>
    </citation>
    <scope>IDENTIFICATION</scope>
</reference>
<comment type="similarity">
    <text evidence="2">Belongs to the glycosyltransferase 29 family.</text>
</comment>
<keyword evidence="7" id="KW-1133">Transmembrane helix</keyword>
<keyword evidence="6" id="KW-0735">Signal-anchor</keyword>
<dbReference type="GO" id="GO:0003836">
    <property type="term" value="F:beta-galactoside (CMP) alpha-2,3-sialyltransferase activity"/>
    <property type="evidence" value="ECO:0007669"/>
    <property type="project" value="TreeGrafter"/>
</dbReference>
<keyword evidence="5" id="KW-0812">Transmembrane</keyword>
<evidence type="ECO:0000313" key="12">
    <source>
        <dbReference type="Proteomes" id="UP000694523"/>
    </source>
</evidence>
<protein>
    <submittedName>
        <fullName evidence="11">ST3 beta-galactoside alpha-2,3-sialyltransferase 8</fullName>
    </submittedName>
</protein>
<accession>A0A8C6WKI8</accession>
<evidence type="ECO:0000256" key="7">
    <source>
        <dbReference type="ARBA" id="ARBA00022989"/>
    </source>
</evidence>
<dbReference type="InterPro" id="IPR038578">
    <property type="entry name" value="GT29-like_sf"/>
</dbReference>
<evidence type="ECO:0000256" key="8">
    <source>
        <dbReference type="ARBA" id="ARBA00023034"/>
    </source>
</evidence>
<dbReference type="FunFam" id="3.90.1480.20:FF:000015">
    <property type="entry name" value="Lactosylceramide alpha-2,3-sialyltransferase"/>
    <property type="match status" value="1"/>
</dbReference>
<dbReference type="InterPro" id="IPR001675">
    <property type="entry name" value="Glyco_trans_29"/>
</dbReference>
<evidence type="ECO:0000256" key="2">
    <source>
        <dbReference type="ARBA" id="ARBA00006003"/>
    </source>
</evidence>
<evidence type="ECO:0000256" key="9">
    <source>
        <dbReference type="ARBA" id="ARBA00023136"/>
    </source>
</evidence>
<dbReference type="GO" id="GO:0097503">
    <property type="term" value="P:sialylation"/>
    <property type="evidence" value="ECO:0007669"/>
    <property type="project" value="TreeGrafter"/>
</dbReference>
<comment type="subcellular location">
    <subcellularLocation>
        <location evidence="1">Golgi apparatus membrane</location>
        <topology evidence="1">Single-pass type II membrane protein</topology>
    </subcellularLocation>
</comment>
<dbReference type="PANTHER" id="PTHR46032">
    <property type="entry name" value="ALPHA-2,3-SIALYLTRANSFERASE ST3GAL I ISOFORM X1"/>
    <property type="match status" value="1"/>
</dbReference>
<evidence type="ECO:0000256" key="5">
    <source>
        <dbReference type="ARBA" id="ARBA00022692"/>
    </source>
</evidence>
<evidence type="ECO:0000256" key="3">
    <source>
        <dbReference type="ARBA" id="ARBA00022676"/>
    </source>
</evidence>
<name>A0A8C6WKI8_9GOBI</name>
<dbReference type="Ensembl" id="ENSNMLT00000015808.1">
    <property type="protein sequence ID" value="ENSNMLP00000014054.1"/>
    <property type="gene ID" value="ENSNMLG00000009401.1"/>
</dbReference>
<evidence type="ECO:0000313" key="11">
    <source>
        <dbReference type="Ensembl" id="ENSNMLP00000014054.1"/>
    </source>
</evidence>
<sequence length="235" mass="26985">MFAGQLNIFLRFVKILQRFDPEQQPILRQNQSLEDGALSWWLVSDSKLIDIRAIHCDCPSPPHRSPTPRNLRESGHGKLIDSHHNVIRMNHAVMAGFERDVGNRSTHHILYPESAMDLRRGNTSALTTGDVTRVSADRDRVLVVSPEFFSYIHHNWTEKHGRYPSTGLTAVIYALHTCDQVSLFGFGADSEGNWHHYWEKNKFAGAFRKTGVHNADYETEILQQLHREGKVQLYM</sequence>